<protein>
    <submittedName>
        <fullName evidence="1">Uncharacterized protein</fullName>
    </submittedName>
</protein>
<name>A0A941FSM3_9BACI</name>
<sequence>MTIHLSDQAVIENSRGNPSSFVEAILFIAKDFGFEKVKFENAPIEEVGKLNLTEDIMVPEAPNQVN</sequence>
<organism evidence="1 2">
    <name type="scientific">Peribacillus frigoritolerans</name>
    <dbReference type="NCBI Taxonomy" id="450367"/>
    <lineage>
        <taxon>Bacteria</taxon>
        <taxon>Bacillati</taxon>
        <taxon>Bacillota</taxon>
        <taxon>Bacilli</taxon>
        <taxon>Bacillales</taxon>
        <taxon>Bacillaceae</taxon>
        <taxon>Peribacillus</taxon>
    </lineage>
</organism>
<proteinExistence type="predicted"/>
<dbReference type="EMBL" id="JAGTPW010000067">
    <property type="protein sequence ID" value="MBR8646086.1"/>
    <property type="molecule type" value="Genomic_DNA"/>
</dbReference>
<evidence type="ECO:0000313" key="2">
    <source>
        <dbReference type="Proteomes" id="UP000680045"/>
    </source>
</evidence>
<accession>A0A941FSM3</accession>
<dbReference type="Proteomes" id="UP000680045">
    <property type="component" value="Unassembled WGS sequence"/>
</dbReference>
<gene>
    <name evidence="1" type="ORF">KEH51_25910</name>
</gene>
<reference evidence="1" key="1">
    <citation type="submission" date="2021-04" db="EMBL/GenBank/DDBJ databases">
        <title>Whole genome sequencing of Enterococci isolates from hospitalized patients.</title>
        <authorList>
            <person name="Ogoti B.M."/>
            <person name="Onyambu F.G."/>
        </authorList>
    </citation>
    <scope>NUCLEOTIDE SEQUENCE</scope>
    <source>
        <strain evidence="1">242</strain>
    </source>
</reference>
<evidence type="ECO:0000313" key="1">
    <source>
        <dbReference type="EMBL" id="MBR8646086.1"/>
    </source>
</evidence>
<comment type="caution">
    <text evidence="1">The sequence shown here is derived from an EMBL/GenBank/DDBJ whole genome shotgun (WGS) entry which is preliminary data.</text>
</comment>
<dbReference type="AlphaFoldDB" id="A0A941FSM3"/>